<organism evidence="3 4">
    <name type="scientific">Novibacillus thermophilus</name>
    <dbReference type="NCBI Taxonomy" id="1471761"/>
    <lineage>
        <taxon>Bacteria</taxon>
        <taxon>Bacillati</taxon>
        <taxon>Bacillota</taxon>
        <taxon>Bacilli</taxon>
        <taxon>Bacillales</taxon>
        <taxon>Thermoactinomycetaceae</taxon>
        <taxon>Novibacillus</taxon>
    </lineage>
</organism>
<evidence type="ECO:0000313" key="3">
    <source>
        <dbReference type="EMBL" id="AQS57158.1"/>
    </source>
</evidence>
<accession>A0A1U9KAU3</accession>
<dbReference type="AlphaFoldDB" id="A0A1U9KAU3"/>
<protein>
    <submittedName>
        <fullName evidence="3">Dolichol monophosphate mannose synthase</fullName>
    </submittedName>
</protein>
<dbReference type="KEGG" id="ntr:B0W44_16795"/>
<dbReference type="SUPFAM" id="SSF51658">
    <property type="entry name" value="Xylose isomerase-like"/>
    <property type="match status" value="1"/>
</dbReference>
<sequence length="290" mass="33021">MKYGVYFAYWESSWNVNFEKYVQKVKELGFDILEVAALGLVNLPDEKLERLKQLAEQHNVILTAGIGLPKEYDVSSSDATVRRNGIAFMKKVMDAMYQAGIDRVGGTVYSYWPADYSHPFDKPTARKHSIESVKELAEYARQYDITLLIETLNRFEQFLLNDAEEAVSYVKEVDEPNVKVMLDTFHMNIEEDNIADAIRYTGDHLGHLHIGEANRKVPGKGSMPWKEIGQALKDIHYDGYVVMEPFVKTGGQVGQDIKVWRDLSGNATEEQLDRELAESLVFVKQAFGEL</sequence>
<dbReference type="STRING" id="1471761.B0W44_16795"/>
<keyword evidence="1" id="KW-0413">Isomerase</keyword>
<dbReference type="OrthoDB" id="9814946at2"/>
<dbReference type="SMR" id="A0A1U9KAU3"/>
<dbReference type="Pfam" id="PF01261">
    <property type="entry name" value="AP_endonuc_2"/>
    <property type="match status" value="1"/>
</dbReference>
<dbReference type="Gene3D" id="3.20.20.150">
    <property type="entry name" value="Divalent-metal-dependent TIM barrel enzymes"/>
    <property type="match status" value="1"/>
</dbReference>
<dbReference type="InterPro" id="IPR050417">
    <property type="entry name" value="Sugar_Epim/Isomerase"/>
</dbReference>
<dbReference type="Proteomes" id="UP000188603">
    <property type="component" value="Chromosome"/>
</dbReference>
<evidence type="ECO:0000259" key="2">
    <source>
        <dbReference type="Pfam" id="PF01261"/>
    </source>
</evidence>
<dbReference type="PANTHER" id="PTHR43489:SF7">
    <property type="entry name" value="3-DEHYDRO-D-GULOSIDE 4-EPIMERASE-RELATED"/>
    <property type="match status" value="1"/>
</dbReference>
<dbReference type="PANTHER" id="PTHR43489">
    <property type="entry name" value="ISOMERASE"/>
    <property type="match status" value="1"/>
</dbReference>
<feature type="domain" description="Xylose isomerase-like TIM barrel" evidence="2">
    <location>
        <begin position="22"/>
        <end position="262"/>
    </location>
</feature>
<gene>
    <name evidence="3" type="ORF">B0W44_16795</name>
</gene>
<evidence type="ECO:0000256" key="1">
    <source>
        <dbReference type="ARBA" id="ARBA00023235"/>
    </source>
</evidence>
<keyword evidence="4" id="KW-1185">Reference proteome</keyword>
<name>A0A1U9KAU3_9BACL</name>
<dbReference type="InterPro" id="IPR013022">
    <property type="entry name" value="Xyl_isomerase-like_TIM-brl"/>
</dbReference>
<proteinExistence type="predicted"/>
<reference evidence="3 4" key="1">
    <citation type="journal article" date="2015" name="Int. J. Syst. Evol. Microbiol.">
        <title>Novibacillus thermophilus gen. nov., sp. nov., a Gram-staining-negative and moderately thermophilic member of the family Thermoactinomycetaceae.</title>
        <authorList>
            <person name="Yang G."/>
            <person name="Chen J."/>
            <person name="Zhou S."/>
        </authorList>
    </citation>
    <scope>NUCLEOTIDE SEQUENCE [LARGE SCALE GENOMIC DNA]</scope>
    <source>
        <strain evidence="3 4">SG-1</strain>
    </source>
</reference>
<evidence type="ECO:0000313" key="4">
    <source>
        <dbReference type="Proteomes" id="UP000188603"/>
    </source>
</evidence>
<dbReference type="GO" id="GO:0016853">
    <property type="term" value="F:isomerase activity"/>
    <property type="evidence" value="ECO:0007669"/>
    <property type="project" value="UniProtKB-KW"/>
</dbReference>
<dbReference type="EMBL" id="CP019699">
    <property type="protein sequence ID" value="AQS57158.1"/>
    <property type="molecule type" value="Genomic_DNA"/>
</dbReference>
<dbReference type="RefSeq" id="WP_077721022.1">
    <property type="nucleotide sequence ID" value="NZ_CP019699.1"/>
</dbReference>
<dbReference type="InterPro" id="IPR036237">
    <property type="entry name" value="Xyl_isomerase-like_sf"/>
</dbReference>